<reference evidence="2" key="1">
    <citation type="submission" date="2021-10" db="EMBL/GenBank/DDBJ databases">
        <title>Loktanella gaetbuli sp. nov., isolated from a tidal flat.</title>
        <authorList>
            <person name="Park S."/>
            <person name="Yoon J.-H."/>
        </authorList>
    </citation>
    <scope>NUCLEOTIDE SEQUENCE</scope>
    <source>
        <strain evidence="2">TSTF-M6</strain>
    </source>
</reference>
<keyword evidence="3" id="KW-1185">Reference proteome</keyword>
<comment type="caution">
    <text evidence="2">The sequence shown here is derived from an EMBL/GenBank/DDBJ whole genome shotgun (WGS) entry which is preliminary data.</text>
</comment>
<sequence>MHRLIARGLMFGNLVAVDSPVLVARYNRALAALTGRTTALDRFHIDISGFSPEIGEELGDPRYLNPRGVNRQFILLTTDQARAPLLDATFSISRQILRQFITDNQATLFTLTAQDAVAGELLNSVYTAEAAAQLFDIRRIRITADTTAGTIANAQALGALIDAFTTRPDGWYDDVLIAQMIDLAQKTGDVSRHPLRLTQNEYVASDFWTAHFGGLYVFRDVTHPAAIAVDPDQALGDLPILSQLDFNDRAAIAQFLSENDLAVPVAQDRSARTIAILRYKMDQITAHTAAMAGEALNAVTSRDMHALARRHAQALPAAWHGLAALLRWAADGGPWPRITSDDPAYFYVMRARPGPQADLVNMMLAELSPLDARQLFICHKRAFYAAYAGWPDPMRDYVANMLERDYLGNKAQVRDQLFGDTSRRSGPPPLPARRGPWG</sequence>
<proteinExistence type="predicted"/>
<feature type="region of interest" description="Disordered" evidence="1">
    <location>
        <begin position="418"/>
        <end position="438"/>
    </location>
</feature>
<dbReference type="Proteomes" id="UP001138961">
    <property type="component" value="Unassembled WGS sequence"/>
</dbReference>
<dbReference type="RefSeq" id="WP_226748605.1">
    <property type="nucleotide sequence ID" value="NZ_JAJATZ010000005.1"/>
</dbReference>
<protein>
    <submittedName>
        <fullName evidence="2">Uncharacterized protein</fullName>
    </submittedName>
</protein>
<dbReference type="EMBL" id="JAJATZ010000005">
    <property type="protein sequence ID" value="MCB5199972.1"/>
    <property type="molecule type" value="Genomic_DNA"/>
</dbReference>
<accession>A0ABS8BW76</accession>
<gene>
    <name evidence="2" type="ORF">LGQ03_12050</name>
</gene>
<organism evidence="2 3">
    <name type="scientific">Loktanella gaetbuli</name>
    <dbReference type="NCBI Taxonomy" id="2881335"/>
    <lineage>
        <taxon>Bacteria</taxon>
        <taxon>Pseudomonadati</taxon>
        <taxon>Pseudomonadota</taxon>
        <taxon>Alphaproteobacteria</taxon>
        <taxon>Rhodobacterales</taxon>
        <taxon>Roseobacteraceae</taxon>
        <taxon>Loktanella</taxon>
    </lineage>
</organism>
<name>A0ABS8BW76_9RHOB</name>
<dbReference type="Pfam" id="PF20343">
    <property type="entry name" value="DUF6638"/>
    <property type="match status" value="1"/>
</dbReference>
<dbReference type="InterPro" id="IPR046578">
    <property type="entry name" value="DUF6638"/>
</dbReference>
<evidence type="ECO:0000313" key="2">
    <source>
        <dbReference type="EMBL" id="MCB5199972.1"/>
    </source>
</evidence>
<evidence type="ECO:0000313" key="3">
    <source>
        <dbReference type="Proteomes" id="UP001138961"/>
    </source>
</evidence>
<evidence type="ECO:0000256" key="1">
    <source>
        <dbReference type="SAM" id="MobiDB-lite"/>
    </source>
</evidence>